<keyword evidence="1" id="KW-1133">Transmembrane helix</keyword>
<dbReference type="EMBL" id="JADKPN010000009">
    <property type="protein sequence ID" value="MBF4764481.1"/>
    <property type="molecule type" value="Genomic_DNA"/>
</dbReference>
<evidence type="ECO:0000313" key="2">
    <source>
        <dbReference type="EMBL" id="MBF4764481.1"/>
    </source>
</evidence>
<reference evidence="2" key="1">
    <citation type="submission" date="2020-11" db="EMBL/GenBank/DDBJ databases">
        <title>Nocardioides sp. nov., isolated from Soil of Cynanchum wilfordii Hemsley rhizosphere.</title>
        <authorList>
            <person name="Lee J.-S."/>
            <person name="Suh M.K."/>
            <person name="Kim J.-S."/>
        </authorList>
    </citation>
    <scope>NUCLEOTIDE SEQUENCE</scope>
    <source>
        <strain evidence="2">KCTC 19275</strain>
    </source>
</reference>
<organism evidence="2 3">
    <name type="scientific">Nocardioides islandensis</name>
    <dbReference type="NCBI Taxonomy" id="433663"/>
    <lineage>
        <taxon>Bacteria</taxon>
        <taxon>Bacillati</taxon>
        <taxon>Actinomycetota</taxon>
        <taxon>Actinomycetes</taxon>
        <taxon>Propionibacteriales</taxon>
        <taxon>Nocardioidaceae</taxon>
        <taxon>Nocardioides</taxon>
    </lineage>
</organism>
<dbReference type="Proteomes" id="UP000640489">
    <property type="component" value="Unassembled WGS sequence"/>
</dbReference>
<dbReference type="RefSeq" id="WP_194707668.1">
    <property type="nucleotide sequence ID" value="NZ_JADKPN010000009.1"/>
</dbReference>
<gene>
    <name evidence="2" type="ORF">ISU07_15210</name>
</gene>
<accession>A0A930VH53</accession>
<evidence type="ECO:0000313" key="3">
    <source>
        <dbReference type="Proteomes" id="UP000640489"/>
    </source>
</evidence>
<keyword evidence="3" id="KW-1185">Reference proteome</keyword>
<evidence type="ECO:0000256" key="1">
    <source>
        <dbReference type="SAM" id="Phobius"/>
    </source>
</evidence>
<name>A0A930VH53_9ACTN</name>
<keyword evidence="1" id="KW-0812">Transmembrane</keyword>
<feature type="transmembrane region" description="Helical" evidence="1">
    <location>
        <begin position="38"/>
        <end position="55"/>
    </location>
</feature>
<sequence>MRLHRKDLFASLLIAAVAVPYVGYLLRGEMPPIEDQRGMAGTGLVLGAVAFLVLWRGDAIDRAGKAETASAVLSLGLGVAAYELSDSAMADALLAAFMASMALVWVVKLVDHTGAVHWHRPAEVAR</sequence>
<dbReference type="AlphaFoldDB" id="A0A930VH53"/>
<feature type="transmembrane region" description="Helical" evidence="1">
    <location>
        <begin position="7"/>
        <end position="26"/>
    </location>
</feature>
<comment type="caution">
    <text evidence="2">The sequence shown here is derived from an EMBL/GenBank/DDBJ whole genome shotgun (WGS) entry which is preliminary data.</text>
</comment>
<protein>
    <submittedName>
        <fullName evidence="2">Uncharacterized protein</fullName>
    </submittedName>
</protein>
<proteinExistence type="predicted"/>
<keyword evidence="1" id="KW-0472">Membrane</keyword>